<reference evidence="1" key="2">
    <citation type="journal article" date="2020" name="Nat. Commun.">
        <title>Large-scale genome sequencing of mycorrhizal fungi provides insights into the early evolution of symbiotic traits.</title>
        <authorList>
            <person name="Miyauchi S."/>
            <person name="Kiss E."/>
            <person name="Kuo A."/>
            <person name="Drula E."/>
            <person name="Kohler A."/>
            <person name="Sanchez-Garcia M."/>
            <person name="Morin E."/>
            <person name="Andreopoulos B."/>
            <person name="Barry K.W."/>
            <person name="Bonito G."/>
            <person name="Buee M."/>
            <person name="Carver A."/>
            <person name="Chen C."/>
            <person name="Cichocki N."/>
            <person name="Clum A."/>
            <person name="Culley D."/>
            <person name="Crous P.W."/>
            <person name="Fauchery L."/>
            <person name="Girlanda M."/>
            <person name="Hayes R.D."/>
            <person name="Keri Z."/>
            <person name="LaButti K."/>
            <person name="Lipzen A."/>
            <person name="Lombard V."/>
            <person name="Magnuson J."/>
            <person name="Maillard F."/>
            <person name="Murat C."/>
            <person name="Nolan M."/>
            <person name="Ohm R.A."/>
            <person name="Pangilinan J."/>
            <person name="Pereira M.F."/>
            <person name="Perotto S."/>
            <person name="Peter M."/>
            <person name="Pfister S."/>
            <person name="Riley R."/>
            <person name="Sitrit Y."/>
            <person name="Stielow J.B."/>
            <person name="Szollosi G."/>
            <person name="Zifcakova L."/>
            <person name="Stursova M."/>
            <person name="Spatafora J.W."/>
            <person name="Tedersoo L."/>
            <person name="Vaario L.M."/>
            <person name="Yamada A."/>
            <person name="Yan M."/>
            <person name="Wang P."/>
            <person name="Xu J."/>
            <person name="Bruns T."/>
            <person name="Baldrian P."/>
            <person name="Vilgalys R."/>
            <person name="Dunand C."/>
            <person name="Henrissat B."/>
            <person name="Grigoriev I.V."/>
            <person name="Hibbett D."/>
            <person name="Nagy L.G."/>
            <person name="Martin F.M."/>
        </authorList>
    </citation>
    <scope>NUCLEOTIDE SEQUENCE</scope>
    <source>
        <strain evidence="1">P2</strain>
    </source>
</reference>
<dbReference type="Proteomes" id="UP000886501">
    <property type="component" value="Unassembled WGS sequence"/>
</dbReference>
<protein>
    <submittedName>
        <fullName evidence="1">Cysteine proteinase</fullName>
    </submittedName>
</protein>
<comment type="caution">
    <text evidence="1">The sequence shown here is derived from an EMBL/GenBank/DDBJ whole genome shotgun (WGS) entry which is preliminary data.</text>
</comment>
<keyword evidence="2" id="KW-1185">Reference proteome</keyword>
<evidence type="ECO:0000313" key="1">
    <source>
        <dbReference type="EMBL" id="KAF9645182.1"/>
    </source>
</evidence>
<sequence>MPSSKRQKAGARGPQPMRSRTTRSSKARLLSDPTENTQQLTQQLRALGLYAADTLGDGNCLFRALSDQLYGTPSYHLGLRQEICDWIAAHKSRYEPFVEDERGFDVHLQCMRQQGTYGGHLELSAFAHYTRRDVKVIQPGLVYVIEWFAGWDPSEIAATSGPSPEEPPSPVDNREKRRMKRDKIRADQEKIEHSHTNTSVPQRPIYVAYHDWEHFSSIRNLKGPHTGVPNVVERSGDSGPPSPVSQKGGQKSASKRHSRITTPTKRKDRRPAQKPVKIAATSPTPPPPAPTEIPLPLSRSPSPAGSSEPPSSALTVPPPYPMMPSISSLLEPRPYRSPKRTFDESSASSHSETSETASKRARSLNPSPSCLSQDIVPPEQQEMEDDSDVDVGVSMVEPDADTPGLSPSGFSSESSLSPLSSPSPSPPPPEKPLTRRQRKVLGLPKQRPHTARGKAVGAGKIVIPGGQFKGKKGGQKAIKEEPDDEADAEWAKNGTGRVDVRGFRELKI</sequence>
<accession>A0ACB6Z6N2</accession>
<dbReference type="EMBL" id="MU118100">
    <property type="protein sequence ID" value="KAF9645182.1"/>
    <property type="molecule type" value="Genomic_DNA"/>
</dbReference>
<reference evidence="1" key="1">
    <citation type="submission" date="2019-10" db="EMBL/GenBank/DDBJ databases">
        <authorList>
            <consortium name="DOE Joint Genome Institute"/>
            <person name="Kuo A."/>
            <person name="Miyauchi S."/>
            <person name="Kiss E."/>
            <person name="Drula E."/>
            <person name="Kohler A."/>
            <person name="Sanchez-Garcia M."/>
            <person name="Andreopoulos B."/>
            <person name="Barry K.W."/>
            <person name="Bonito G."/>
            <person name="Buee M."/>
            <person name="Carver A."/>
            <person name="Chen C."/>
            <person name="Cichocki N."/>
            <person name="Clum A."/>
            <person name="Culley D."/>
            <person name="Crous P.W."/>
            <person name="Fauchery L."/>
            <person name="Girlanda M."/>
            <person name="Hayes R."/>
            <person name="Keri Z."/>
            <person name="Labutti K."/>
            <person name="Lipzen A."/>
            <person name="Lombard V."/>
            <person name="Magnuson J."/>
            <person name="Maillard F."/>
            <person name="Morin E."/>
            <person name="Murat C."/>
            <person name="Nolan M."/>
            <person name="Ohm R."/>
            <person name="Pangilinan J."/>
            <person name="Pereira M."/>
            <person name="Perotto S."/>
            <person name="Peter M."/>
            <person name="Riley R."/>
            <person name="Sitrit Y."/>
            <person name="Stielow B."/>
            <person name="Szollosi G."/>
            <person name="Zifcakova L."/>
            <person name="Stursova M."/>
            <person name="Spatafora J.W."/>
            <person name="Tedersoo L."/>
            <person name="Vaario L.-M."/>
            <person name="Yamada A."/>
            <person name="Yan M."/>
            <person name="Wang P."/>
            <person name="Xu J."/>
            <person name="Bruns T."/>
            <person name="Baldrian P."/>
            <person name="Vilgalys R."/>
            <person name="Henrissat B."/>
            <person name="Grigoriev I.V."/>
            <person name="Hibbett D."/>
            <person name="Nagy L.G."/>
            <person name="Martin F.M."/>
        </authorList>
    </citation>
    <scope>NUCLEOTIDE SEQUENCE</scope>
    <source>
        <strain evidence="1">P2</strain>
    </source>
</reference>
<evidence type="ECO:0000313" key="2">
    <source>
        <dbReference type="Proteomes" id="UP000886501"/>
    </source>
</evidence>
<name>A0ACB6Z6N2_THEGA</name>
<proteinExistence type="predicted"/>
<gene>
    <name evidence="1" type="ORF">BDM02DRAFT_3156951</name>
</gene>
<organism evidence="1 2">
    <name type="scientific">Thelephora ganbajun</name>
    <name type="common">Ganba fungus</name>
    <dbReference type="NCBI Taxonomy" id="370292"/>
    <lineage>
        <taxon>Eukaryota</taxon>
        <taxon>Fungi</taxon>
        <taxon>Dikarya</taxon>
        <taxon>Basidiomycota</taxon>
        <taxon>Agaricomycotina</taxon>
        <taxon>Agaricomycetes</taxon>
        <taxon>Thelephorales</taxon>
        <taxon>Thelephoraceae</taxon>
        <taxon>Thelephora</taxon>
    </lineage>
</organism>